<evidence type="ECO:0000256" key="3">
    <source>
        <dbReference type="SAM" id="MobiDB-lite"/>
    </source>
</evidence>
<feature type="non-terminal residue" evidence="5">
    <location>
        <position position="1"/>
    </location>
</feature>
<evidence type="ECO:0000313" key="5">
    <source>
        <dbReference type="EMBL" id="KAF5893963.1"/>
    </source>
</evidence>
<reference evidence="5" key="1">
    <citation type="submission" date="2020-07" db="EMBL/GenBank/DDBJ databases">
        <title>Clarias magur genome sequencing, assembly and annotation.</title>
        <authorList>
            <person name="Kushwaha B."/>
            <person name="Kumar R."/>
            <person name="Das P."/>
            <person name="Joshi C.G."/>
            <person name="Kumar D."/>
            <person name="Nagpure N.S."/>
            <person name="Pandey M."/>
            <person name="Agarwal S."/>
            <person name="Srivastava S."/>
            <person name="Singh M."/>
            <person name="Sahoo L."/>
            <person name="Jayasankar P."/>
            <person name="Meher P.K."/>
            <person name="Koringa P.G."/>
            <person name="Iquebal M.A."/>
            <person name="Das S.P."/>
            <person name="Bit A."/>
            <person name="Patnaik S."/>
            <person name="Patel N."/>
            <person name="Shah T.M."/>
            <person name="Hinsu A."/>
            <person name="Jena J.K."/>
        </authorList>
    </citation>
    <scope>NUCLEOTIDE SEQUENCE</scope>
    <source>
        <strain evidence="5">CIFAMagur01</strain>
        <tissue evidence="5">Testis</tissue>
    </source>
</reference>
<organism evidence="5 6">
    <name type="scientific">Clarias magur</name>
    <name type="common">Asian catfish</name>
    <name type="synonym">Macropteronotus magur</name>
    <dbReference type="NCBI Taxonomy" id="1594786"/>
    <lineage>
        <taxon>Eukaryota</taxon>
        <taxon>Metazoa</taxon>
        <taxon>Chordata</taxon>
        <taxon>Craniata</taxon>
        <taxon>Vertebrata</taxon>
        <taxon>Euteleostomi</taxon>
        <taxon>Actinopterygii</taxon>
        <taxon>Neopterygii</taxon>
        <taxon>Teleostei</taxon>
        <taxon>Ostariophysi</taxon>
        <taxon>Siluriformes</taxon>
        <taxon>Clariidae</taxon>
        <taxon>Clarias</taxon>
    </lineage>
</organism>
<feature type="region of interest" description="Disordered" evidence="3">
    <location>
        <begin position="208"/>
        <end position="242"/>
    </location>
</feature>
<evidence type="ECO:0000313" key="6">
    <source>
        <dbReference type="Proteomes" id="UP000727407"/>
    </source>
</evidence>
<dbReference type="AlphaFoldDB" id="A0A8J4TTB9"/>
<dbReference type="InterPro" id="IPR032443">
    <property type="entry name" value="RAWUL"/>
</dbReference>
<gene>
    <name evidence="5" type="primary">mllt10</name>
    <name evidence="5" type="ORF">DAT39_016330</name>
</gene>
<name>A0A8J4TTB9_CLAMG</name>
<dbReference type="InterPro" id="IPR013083">
    <property type="entry name" value="Znf_RING/FYVE/PHD"/>
</dbReference>
<evidence type="ECO:0000259" key="4">
    <source>
        <dbReference type="Pfam" id="PF16207"/>
    </source>
</evidence>
<evidence type="ECO:0000256" key="2">
    <source>
        <dbReference type="SAM" id="Coils"/>
    </source>
</evidence>
<dbReference type="GO" id="GO:0035102">
    <property type="term" value="C:PRC1 complex"/>
    <property type="evidence" value="ECO:0007669"/>
    <property type="project" value="TreeGrafter"/>
</dbReference>
<comment type="caution">
    <text evidence="5">The sequence shown here is derived from an EMBL/GenBank/DDBJ whole genome shotgun (WGS) entry which is preliminary data.</text>
</comment>
<dbReference type="PANTHER" id="PTHR10825:SF21">
    <property type="entry name" value="POLYCOMB COMPLEX PROTEIN BMI-1"/>
    <property type="match status" value="1"/>
</dbReference>
<dbReference type="Gene3D" id="3.10.20.90">
    <property type="entry name" value="Phosphatidylinositol 3-kinase Catalytic Subunit, Chain A, domain 1"/>
    <property type="match status" value="1"/>
</dbReference>
<dbReference type="Pfam" id="PF21672">
    <property type="entry name" value="COMM_HN"/>
    <property type="match status" value="1"/>
</dbReference>
<protein>
    <submittedName>
        <fullName evidence="5">Protein AF-10 isoform X4</fullName>
    </submittedName>
</protein>
<sequence length="707" mass="78440">LQSNSLPGTFNLAPSHMFGNRLNPNSAMAALIAQSENSPADQELGDGALGFSRRGTPPKASLSPRSPLSGLHIRYDPSVPVVPGLGTDTLPPAATSIEQLLERQWNEGQQFLLQQGSQADVLAMLKSLHQLQMENQRLEEQIRTLTMKKERLQLLSAQLSVPFTHTNNTTSSASSPLYHSNTHTDMLNSKSIQLGSSVLTDSSQHLPTQDLLIGGHSSSSSTSSLSTPTSAAHSPPQQQVNGLMGALQGTHGAMSGIVGALNGVIQSSSPLPQSSSITSTSLPITGALNNSIVTTAKTSAVKLLTEQQRQLLLHQQQLQQLINSQQPTTEQQQALLYQLMQQQQQQQHDLQQLSSTQLPINNLLPATQGAIAANPFLALHTDTSNQKAAPQNNAEPASDQLIGSRDREVRFASLHKMELSESVVKGLQNLADPAYLDLKSFTVFVEAAFRSLLSFETGSVFDHPELKNIDQALLNQCHTAATTFILEGVKYNADRSTLCSFLEDLRFDSERVDVFYTHYQKSKTSLDRLLSRCIVRYLESSKYCPICDVQVHKTKPLLNIRSDKTLQDIVYKLVPGLFKNEMKRRRDFYAEHPSVDAANGSNEDRGEVADEDKRIITDDEIISLSIEFFDPKSKQQSSEGDKQTKDEVNNKRYLQCPAAMTVMHLRKFLRSKMDIPCTFQIEVMYEDEPLKDYYTLMDIAYIYTWRR</sequence>
<feature type="coiled-coil region" evidence="2">
    <location>
        <begin position="121"/>
        <end position="155"/>
    </location>
</feature>
<proteinExistence type="predicted"/>
<feature type="region of interest" description="Disordered" evidence="3">
    <location>
        <begin position="36"/>
        <end position="69"/>
    </location>
</feature>
<dbReference type="CDD" id="cd20901">
    <property type="entry name" value="CC_AF10"/>
    <property type="match status" value="1"/>
</dbReference>
<feature type="non-terminal residue" evidence="5">
    <location>
        <position position="707"/>
    </location>
</feature>
<dbReference type="PANTHER" id="PTHR10825">
    <property type="entry name" value="RING FINGER DOMAIN-CONTAINING, POLYCOMB GROUP COMPONENT"/>
    <property type="match status" value="1"/>
</dbReference>
<dbReference type="InterPro" id="IPR049773">
    <property type="entry name" value="AF10-like_CC"/>
</dbReference>
<keyword evidence="6" id="KW-1185">Reference proteome</keyword>
<dbReference type="EMBL" id="QNUK01000401">
    <property type="protein sequence ID" value="KAF5893963.1"/>
    <property type="molecule type" value="Genomic_DNA"/>
</dbReference>
<keyword evidence="2" id="KW-0175">Coiled coil</keyword>
<feature type="domain" description="RAWUL" evidence="4">
    <location>
        <begin position="652"/>
        <end position="707"/>
    </location>
</feature>
<dbReference type="Proteomes" id="UP000727407">
    <property type="component" value="Unassembled WGS sequence"/>
</dbReference>
<feature type="region of interest" description="Disordered" evidence="3">
    <location>
        <begin position="383"/>
        <end position="402"/>
    </location>
</feature>
<feature type="compositionally biased region" description="Low complexity" evidence="3">
    <location>
        <begin position="216"/>
        <end position="236"/>
    </location>
</feature>
<dbReference type="Pfam" id="PF16207">
    <property type="entry name" value="RAWUL"/>
    <property type="match status" value="1"/>
</dbReference>
<feature type="compositionally biased region" description="Polar residues" evidence="3">
    <location>
        <begin position="383"/>
        <end position="395"/>
    </location>
</feature>
<accession>A0A8J4TTB9</accession>
<keyword evidence="1" id="KW-0156">Chromatin regulator</keyword>
<dbReference type="GO" id="GO:0000122">
    <property type="term" value="P:negative regulation of transcription by RNA polymerase II"/>
    <property type="evidence" value="ECO:0007669"/>
    <property type="project" value="TreeGrafter"/>
</dbReference>
<dbReference type="GO" id="GO:1990841">
    <property type="term" value="F:promoter-specific chromatin binding"/>
    <property type="evidence" value="ECO:0007669"/>
    <property type="project" value="TreeGrafter"/>
</dbReference>
<dbReference type="FunFam" id="3.10.20.90:FF:000106">
    <property type="entry name" value="Polycomb complex protein BMI-1"/>
    <property type="match status" value="1"/>
</dbReference>
<evidence type="ECO:0000256" key="1">
    <source>
        <dbReference type="ARBA" id="ARBA00022853"/>
    </source>
</evidence>
<dbReference type="OrthoDB" id="1305878at2759"/>
<dbReference type="Gene3D" id="3.30.40.10">
    <property type="entry name" value="Zinc/RING finger domain, C3HC4 (zinc finger)"/>
    <property type="match status" value="1"/>
</dbReference>